<reference evidence="1 2" key="1">
    <citation type="journal article" date="2021" name="Hortic Res">
        <title>High-quality reference genome and annotation aids understanding of berry development for evergreen blueberry (Vaccinium darrowii).</title>
        <authorList>
            <person name="Yu J."/>
            <person name="Hulse-Kemp A.M."/>
            <person name="Babiker E."/>
            <person name="Staton M."/>
        </authorList>
    </citation>
    <scope>NUCLEOTIDE SEQUENCE [LARGE SCALE GENOMIC DNA]</scope>
    <source>
        <strain evidence="2">cv. NJ 8807/NJ 8810</strain>
        <tissue evidence="1">Young leaf</tissue>
    </source>
</reference>
<name>A0ACB7XYB6_9ERIC</name>
<evidence type="ECO:0000313" key="2">
    <source>
        <dbReference type="Proteomes" id="UP000828048"/>
    </source>
</evidence>
<sequence length="196" mass="22371">MAELKHDWPNLVGDDFLFWSEEWRKHARCIKDMTPHKYFDLALDVMGQVGPLVELLVDRKGLKPNKNRLVQTQDFPSAIEKQLNTIAEVKCNTDKNDQSQIHELYFCASLHGVLVNCTSDRKKPRPPYKIRHCPTEILYPSNPSTPLVPATPLSMIIPATQVTITIPGTPLTMTIPTQPIYIALTFAICVFLRYVW</sequence>
<accession>A0ACB7XYB6</accession>
<dbReference type="EMBL" id="CM037155">
    <property type="protein sequence ID" value="KAH7846191.1"/>
    <property type="molecule type" value="Genomic_DNA"/>
</dbReference>
<keyword evidence="2" id="KW-1185">Reference proteome</keyword>
<evidence type="ECO:0000313" key="1">
    <source>
        <dbReference type="EMBL" id="KAH7846191.1"/>
    </source>
</evidence>
<comment type="caution">
    <text evidence="1">The sequence shown here is derived from an EMBL/GenBank/DDBJ whole genome shotgun (WGS) entry which is preliminary data.</text>
</comment>
<proteinExistence type="predicted"/>
<gene>
    <name evidence="1" type="ORF">Vadar_010947</name>
</gene>
<organism evidence="1 2">
    <name type="scientific">Vaccinium darrowii</name>
    <dbReference type="NCBI Taxonomy" id="229202"/>
    <lineage>
        <taxon>Eukaryota</taxon>
        <taxon>Viridiplantae</taxon>
        <taxon>Streptophyta</taxon>
        <taxon>Embryophyta</taxon>
        <taxon>Tracheophyta</taxon>
        <taxon>Spermatophyta</taxon>
        <taxon>Magnoliopsida</taxon>
        <taxon>eudicotyledons</taxon>
        <taxon>Gunneridae</taxon>
        <taxon>Pentapetalae</taxon>
        <taxon>asterids</taxon>
        <taxon>Ericales</taxon>
        <taxon>Ericaceae</taxon>
        <taxon>Vaccinioideae</taxon>
        <taxon>Vaccinieae</taxon>
        <taxon>Vaccinium</taxon>
    </lineage>
</organism>
<dbReference type="Proteomes" id="UP000828048">
    <property type="component" value="Chromosome 5"/>
</dbReference>
<protein>
    <submittedName>
        <fullName evidence="1">Uncharacterized protein</fullName>
    </submittedName>
</protein>